<evidence type="ECO:0000313" key="2">
    <source>
        <dbReference type="Proteomes" id="UP000499080"/>
    </source>
</evidence>
<dbReference type="EMBL" id="BGPR01004362">
    <property type="protein sequence ID" value="GBM98829.1"/>
    <property type="molecule type" value="Genomic_DNA"/>
</dbReference>
<accession>A0A4Y2KA35</accession>
<evidence type="ECO:0000313" key="1">
    <source>
        <dbReference type="EMBL" id="GBM98829.1"/>
    </source>
</evidence>
<sequence length="107" mass="12776">MELILRWTRYGLRPGTRNQPRRQHLLEGNIPFRKKIWCYKKFFNQTEKNRHIFTIKEHPRPAEAPWSAMKDWPPRQKANTVANHIIVLVTSGSCDDFPFYGGTIRLR</sequence>
<protein>
    <submittedName>
        <fullName evidence="1">Uncharacterized protein</fullName>
    </submittedName>
</protein>
<name>A0A4Y2KA35_ARAVE</name>
<proteinExistence type="predicted"/>
<gene>
    <name evidence="1" type="ORF">AVEN_188094_1</name>
</gene>
<reference evidence="1 2" key="1">
    <citation type="journal article" date="2019" name="Sci. Rep.">
        <title>Orb-weaving spider Araneus ventricosus genome elucidates the spidroin gene catalogue.</title>
        <authorList>
            <person name="Kono N."/>
            <person name="Nakamura H."/>
            <person name="Ohtoshi R."/>
            <person name="Moran D.A.P."/>
            <person name="Shinohara A."/>
            <person name="Yoshida Y."/>
            <person name="Fujiwara M."/>
            <person name="Mori M."/>
            <person name="Tomita M."/>
            <person name="Arakawa K."/>
        </authorList>
    </citation>
    <scope>NUCLEOTIDE SEQUENCE [LARGE SCALE GENOMIC DNA]</scope>
</reference>
<keyword evidence="2" id="KW-1185">Reference proteome</keyword>
<dbReference type="AlphaFoldDB" id="A0A4Y2KA35"/>
<comment type="caution">
    <text evidence="1">The sequence shown here is derived from an EMBL/GenBank/DDBJ whole genome shotgun (WGS) entry which is preliminary data.</text>
</comment>
<organism evidence="1 2">
    <name type="scientific">Araneus ventricosus</name>
    <name type="common">Orbweaver spider</name>
    <name type="synonym">Epeira ventricosa</name>
    <dbReference type="NCBI Taxonomy" id="182803"/>
    <lineage>
        <taxon>Eukaryota</taxon>
        <taxon>Metazoa</taxon>
        <taxon>Ecdysozoa</taxon>
        <taxon>Arthropoda</taxon>
        <taxon>Chelicerata</taxon>
        <taxon>Arachnida</taxon>
        <taxon>Araneae</taxon>
        <taxon>Araneomorphae</taxon>
        <taxon>Entelegynae</taxon>
        <taxon>Araneoidea</taxon>
        <taxon>Araneidae</taxon>
        <taxon>Araneus</taxon>
    </lineage>
</organism>
<dbReference type="Proteomes" id="UP000499080">
    <property type="component" value="Unassembled WGS sequence"/>
</dbReference>